<dbReference type="OrthoDB" id="2404451at2759"/>
<sequence>MHLILENAIPNMIDLWTGSFKGLDEGIHHYQLNPSVWEAIGDATAAAGPTLPYAFCSRPRNVASHERSQCTADSWSFWAQYIAPVLLENKFTSRQYYDHFVDFVKLLRCCLQFQMSREDVEYIRHGFKDWVEKYEEFYYQYSPERLSVCTVTAHALLHIADSIEATGPVWTTWAFPMERFCGSLQPAIRSRRYPYASIDNYIVSAARLTQVELLYNLQRELSLRKQPDPNYGFSHVNYQTCVLLPPHSSEPLVPSLFRKVINALATHYNSTVTVVRAVCAQAQIDQWGKVRRLDGGDTMHAAACIGAREDMRDATYVRYETLVDKYARQPRRKPEYVMKTFYGRLNHILVVTLPPSERLGTTDPAVHFLAAIETCEIERTREDLDIHYYTKLGALDMVDITCVQCLVGRVRVGGQWALIDRSGDLARAIYAAGEDEEQ</sequence>
<dbReference type="PANTHER" id="PTHR46579">
    <property type="entry name" value="F5/8 TYPE C DOMAIN-CONTAINING PROTEIN-RELATED"/>
    <property type="match status" value="1"/>
</dbReference>
<name>A0A0C9WG83_9AGAM</name>
<dbReference type="HOGENOM" id="CLU_032165_0_0_1"/>
<evidence type="ECO:0000313" key="1">
    <source>
        <dbReference type="EMBL" id="KIJ64977.1"/>
    </source>
</evidence>
<dbReference type="EMBL" id="KN839845">
    <property type="protein sequence ID" value="KIJ64977.1"/>
    <property type="molecule type" value="Genomic_DNA"/>
</dbReference>
<dbReference type="AlphaFoldDB" id="A0A0C9WG83"/>
<dbReference type="PANTHER" id="PTHR46579:SF1">
    <property type="entry name" value="F5_8 TYPE C DOMAIN-CONTAINING PROTEIN"/>
    <property type="match status" value="1"/>
</dbReference>
<reference evidence="1 2" key="1">
    <citation type="submission" date="2014-04" db="EMBL/GenBank/DDBJ databases">
        <title>Evolutionary Origins and Diversification of the Mycorrhizal Mutualists.</title>
        <authorList>
            <consortium name="DOE Joint Genome Institute"/>
            <consortium name="Mycorrhizal Genomics Consortium"/>
            <person name="Kohler A."/>
            <person name="Kuo A."/>
            <person name="Nagy L.G."/>
            <person name="Floudas D."/>
            <person name="Copeland A."/>
            <person name="Barry K.W."/>
            <person name="Cichocki N."/>
            <person name="Veneault-Fourrey C."/>
            <person name="LaButti K."/>
            <person name="Lindquist E.A."/>
            <person name="Lipzen A."/>
            <person name="Lundell T."/>
            <person name="Morin E."/>
            <person name="Murat C."/>
            <person name="Riley R."/>
            <person name="Ohm R."/>
            <person name="Sun H."/>
            <person name="Tunlid A."/>
            <person name="Henrissat B."/>
            <person name="Grigoriev I.V."/>
            <person name="Hibbett D.S."/>
            <person name="Martin F."/>
        </authorList>
    </citation>
    <scope>NUCLEOTIDE SEQUENCE [LARGE SCALE GENOMIC DNA]</scope>
    <source>
        <strain evidence="1 2">MD-312</strain>
    </source>
</reference>
<dbReference type="Proteomes" id="UP000053820">
    <property type="component" value="Unassembled WGS sequence"/>
</dbReference>
<evidence type="ECO:0000313" key="2">
    <source>
        <dbReference type="Proteomes" id="UP000053820"/>
    </source>
</evidence>
<proteinExistence type="predicted"/>
<protein>
    <submittedName>
        <fullName evidence="1">Uncharacterized protein</fullName>
    </submittedName>
</protein>
<organism evidence="1 2">
    <name type="scientific">Hydnomerulius pinastri MD-312</name>
    <dbReference type="NCBI Taxonomy" id="994086"/>
    <lineage>
        <taxon>Eukaryota</taxon>
        <taxon>Fungi</taxon>
        <taxon>Dikarya</taxon>
        <taxon>Basidiomycota</taxon>
        <taxon>Agaricomycotina</taxon>
        <taxon>Agaricomycetes</taxon>
        <taxon>Agaricomycetidae</taxon>
        <taxon>Boletales</taxon>
        <taxon>Boletales incertae sedis</taxon>
        <taxon>Leucogyrophana</taxon>
    </lineage>
</organism>
<accession>A0A0C9WG83</accession>
<keyword evidence="2" id="KW-1185">Reference proteome</keyword>
<gene>
    <name evidence="1" type="ORF">HYDPIDRAFT_89555</name>
</gene>